<dbReference type="GO" id="GO:0005634">
    <property type="term" value="C:nucleus"/>
    <property type="evidence" value="ECO:0007669"/>
    <property type="project" value="TreeGrafter"/>
</dbReference>
<accession>A0A0C3MIE5</accession>
<name>A0A0C3MIE5_9AGAM</name>
<evidence type="ECO:0000256" key="5">
    <source>
        <dbReference type="SAM" id="Coils"/>
    </source>
</evidence>
<organism evidence="8 9">
    <name type="scientific">Tulasnella calospora MUT 4182</name>
    <dbReference type="NCBI Taxonomy" id="1051891"/>
    <lineage>
        <taxon>Eukaryota</taxon>
        <taxon>Fungi</taxon>
        <taxon>Dikarya</taxon>
        <taxon>Basidiomycota</taxon>
        <taxon>Agaricomycotina</taxon>
        <taxon>Agaricomycetes</taxon>
        <taxon>Cantharellales</taxon>
        <taxon>Tulasnellaceae</taxon>
        <taxon>Tulasnella</taxon>
    </lineage>
</organism>
<reference evidence="8 9" key="1">
    <citation type="submission" date="2014-04" db="EMBL/GenBank/DDBJ databases">
        <authorList>
            <consortium name="DOE Joint Genome Institute"/>
            <person name="Kuo A."/>
            <person name="Girlanda M."/>
            <person name="Perotto S."/>
            <person name="Kohler A."/>
            <person name="Nagy L.G."/>
            <person name="Floudas D."/>
            <person name="Copeland A."/>
            <person name="Barry K.W."/>
            <person name="Cichocki N."/>
            <person name="Veneault-Fourrey C."/>
            <person name="LaButti K."/>
            <person name="Lindquist E.A."/>
            <person name="Lipzen A."/>
            <person name="Lundell T."/>
            <person name="Morin E."/>
            <person name="Murat C."/>
            <person name="Sun H."/>
            <person name="Tunlid A."/>
            <person name="Henrissat B."/>
            <person name="Grigoriev I.V."/>
            <person name="Hibbett D.S."/>
            <person name="Martin F."/>
            <person name="Nordberg H.P."/>
            <person name="Cantor M.N."/>
            <person name="Hua S.X."/>
        </authorList>
    </citation>
    <scope>NUCLEOTIDE SEQUENCE [LARGE SCALE GENOMIC DNA]</scope>
    <source>
        <strain evidence="8 9">MUT 4182</strain>
    </source>
</reference>
<dbReference type="EMBL" id="KN822948">
    <property type="protein sequence ID" value="KIO33442.1"/>
    <property type="molecule type" value="Genomic_DNA"/>
</dbReference>
<dbReference type="OrthoDB" id="10266249at2759"/>
<dbReference type="HOGENOM" id="CLU_030065_0_0_1"/>
<dbReference type="GO" id="GO:0008270">
    <property type="term" value="F:zinc ion binding"/>
    <property type="evidence" value="ECO:0007669"/>
    <property type="project" value="UniProtKB-KW"/>
</dbReference>
<feature type="region of interest" description="Disordered" evidence="6">
    <location>
        <begin position="291"/>
        <end position="322"/>
    </location>
</feature>
<dbReference type="GO" id="GO:0003690">
    <property type="term" value="F:double-stranded DNA binding"/>
    <property type="evidence" value="ECO:0007669"/>
    <property type="project" value="TreeGrafter"/>
</dbReference>
<dbReference type="AlphaFoldDB" id="A0A0C3MIE5"/>
<keyword evidence="2" id="KW-0479">Metal-binding</keyword>
<dbReference type="FunFam" id="1.10.10.2030:FF:000001">
    <property type="entry name" value="DNA/RNA-binding protein KIN17, putative"/>
    <property type="match status" value="1"/>
</dbReference>
<reference evidence="9" key="2">
    <citation type="submission" date="2015-01" db="EMBL/GenBank/DDBJ databases">
        <title>Evolutionary Origins and Diversification of the Mycorrhizal Mutualists.</title>
        <authorList>
            <consortium name="DOE Joint Genome Institute"/>
            <consortium name="Mycorrhizal Genomics Consortium"/>
            <person name="Kohler A."/>
            <person name="Kuo A."/>
            <person name="Nagy L.G."/>
            <person name="Floudas D."/>
            <person name="Copeland A."/>
            <person name="Barry K.W."/>
            <person name="Cichocki N."/>
            <person name="Veneault-Fourrey C."/>
            <person name="LaButti K."/>
            <person name="Lindquist E.A."/>
            <person name="Lipzen A."/>
            <person name="Lundell T."/>
            <person name="Morin E."/>
            <person name="Murat C."/>
            <person name="Riley R."/>
            <person name="Ohm R."/>
            <person name="Sun H."/>
            <person name="Tunlid A."/>
            <person name="Henrissat B."/>
            <person name="Grigoriev I.V."/>
            <person name="Hibbett D.S."/>
            <person name="Martin F."/>
        </authorList>
    </citation>
    <scope>NUCLEOTIDE SEQUENCE [LARGE SCALE GENOMIC DNA]</scope>
    <source>
        <strain evidence="9">MUT 4182</strain>
    </source>
</reference>
<feature type="domain" description="DNA/RNA-binding protein Kin17 WH-like" evidence="7">
    <location>
        <begin position="52"/>
        <end position="178"/>
    </location>
</feature>
<gene>
    <name evidence="8" type="ORF">M407DRAFT_241048</name>
</gene>
<comment type="similarity">
    <text evidence="1">Belongs to the KIN17 family.</text>
</comment>
<sequence>MPRAEVGTAKYLANKMKSKGLQRLRWYCQVCEKQCRDENGFKCHMATESHLRQMLVVGESAGKHISDFSSQFQAEFVALLSRRFGTKRVLANRVYQEYIQDKSHLHMNATRWVTLTEFAKHLGRTGVARVDETEKGWFIAWIDNSPNALAKAEANAKKERLQVSDEQRERELLKAQIEKAQAEAEAIGLSTPGASTSAAAEAGLKREEGQKLVLSLGKKPASPPAESESPSSVDGSGSNLPATTSASSEPGPSSSSSATLAPTPAPAQQPLKLNVFKPAGNPLKKNVFKMASKPAAQSRASAPGAVAGAKRDLSTLSAGERLMAEEMERKKLRM</sequence>
<dbReference type="InterPro" id="IPR038254">
    <property type="entry name" value="KIN17_WH-like_sf"/>
</dbReference>
<evidence type="ECO:0000313" key="9">
    <source>
        <dbReference type="Proteomes" id="UP000054248"/>
    </source>
</evidence>
<evidence type="ECO:0000256" key="2">
    <source>
        <dbReference type="ARBA" id="ARBA00022723"/>
    </source>
</evidence>
<keyword evidence="4" id="KW-0862">Zinc</keyword>
<protein>
    <recommendedName>
        <fullName evidence="7">DNA/RNA-binding protein Kin17 WH-like domain-containing protein</fullName>
    </recommendedName>
</protein>
<dbReference type="PANTHER" id="PTHR12805:SF0">
    <property type="entry name" value="DNA_RNA-BINDING PROTEIN KIN17"/>
    <property type="match status" value="1"/>
</dbReference>
<feature type="region of interest" description="Disordered" evidence="6">
    <location>
        <begin position="215"/>
        <end position="270"/>
    </location>
</feature>
<dbReference type="GO" id="GO:0006974">
    <property type="term" value="P:DNA damage response"/>
    <property type="evidence" value="ECO:0007669"/>
    <property type="project" value="TreeGrafter"/>
</dbReference>
<dbReference type="SMART" id="SM01253">
    <property type="entry name" value="Kin17_mid"/>
    <property type="match status" value="1"/>
</dbReference>
<evidence type="ECO:0000256" key="4">
    <source>
        <dbReference type="ARBA" id="ARBA00022833"/>
    </source>
</evidence>
<evidence type="ECO:0000256" key="6">
    <source>
        <dbReference type="SAM" id="MobiDB-lite"/>
    </source>
</evidence>
<proteinExistence type="inferred from homology"/>
<keyword evidence="9" id="KW-1185">Reference proteome</keyword>
<dbReference type="SUPFAM" id="SSF57667">
    <property type="entry name" value="beta-beta-alpha zinc fingers"/>
    <property type="match status" value="1"/>
</dbReference>
<feature type="compositionally biased region" description="Low complexity" evidence="6">
    <location>
        <begin position="224"/>
        <end position="262"/>
    </location>
</feature>
<feature type="coiled-coil region" evidence="5">
    <location>
        <begin position="149"/>
        <end position="185"/>
    </location>
</feature>
<dbReference type="Pfam" id="PF25095">
    <property type="entry name" value="C2H2-zf_KIN17"/>
    <property type="match status" value="1"/>
</dbReference>
<dbReference type="Pfam" id="PF10357">
    <property type="entry name" value="WH_KIN17"/>
    <property type="match status" value="1"/>
</dbReference>
<evidence type="ECO:0000256" key="1">
    <source>
        <dbReference type="ARBA" id="ARBA00008517"/>
    </source>
</evidence>
<keyword evidence="3" id="KW-0863">Zinc-finger</keyword>
<dbReference type="Gene3D" id="1.10.10.2030">
    <property type="entry name" value="DNA/RNA-binding protein Kin17, conserved domain"/>
    <property type="match status" value="1"/>
</dbReference>
<dbReference type="Proteomes" id="UP000054248">
    <property type="component" value="Unassembled WGS sequence"/>
</dbReference>
<dbReference type="PANTHER" id="PTHR12805">
    <property type="entry name" value="KIN17 KIN, ANTIGENIC DETERMINANT OF RECA PROTEIN HOMOLOG"/>
    <property type="match status" value="1"/>
</dbReference>
<dbReference type="InterPro" id="IPR037321">
    <property type="entry name" value="KIN17-like"/>
</dbReference>
<keyword evidence="5" id="KW-0175">Coiled coil</keyword>
<dbReference type="InterPro" id="IPR036236">
    <property type="entry name" value="Znf_C2H2_sf"/>
</dbReference>
<evidence type="ECO:0000259" key="7">
    <source>
        <dbReference type="SMART" id="SM01253"/>
    </source>
</evidence>
<evidence type="ECO:0000256" key="3">
    <source>
        <dbReference type="ARBA" id="ARBA00022771"/>
    </source>
</evidence>
<dbReference type="STRING" id="1051891.A0A0C3MIE5"/>
<dbReference type="InterPro" id="IPR056767">
    <property type="entry name" value="C2H2-Znf_KIN17"/>
</dbReference>
<evidence type="ECO:0000313" key="8">
    <source>
        <dbReference type="EMBL" id="KIO33442.1"/>
    </source>
</evidence>
<dbReference type="GO" id="GO:0006260">
    <property type="term" value="P:DNA replication"/>
    <property type="evidence" value="ECO:0007669"/>
    <property type="project" value="TreeGrafter"/>
</dbReference>
<dbReference type="InterPro" id="IPR019447">
    <property type="entry name" value="DNA/RNA-bd_Kin17_WH-like_dom"/>
</dbReference>